<evidence type="ECO:0000259" key="4">
    <source>
        <dbReference type="Pfam" id="PF13339"/>
    </source>
</evidence>
<keyword evidence="5" id="KW-1185">Reference proteome</keyword>
<feature type="region of interest" description="Disordered" evidence="2">
    <location>
        <begin position="67"/>
        <end position="142"/>
    </location>
</feature>
<dbReference type="CTD" id="26574"/>
<dbReference type="Proteomes" id="UP000504635">
    <property type="component" value="Unplaced"/>
</dbReference>
<proteinExistence type="inferred from homology"/>
<accession>A0A6J2XRD0</accession>
<name>A0A6J2XRD0_SITOR</name>
<dbReference type="OrthoDB" id="5783963at2759"/>
<feature type="region of interest" description="Disordered" evidence="2">
    <location>
        <begin position="248"/>
        <end position="292"/>
    </location>
</feature>
<dbReference type="InterPro" id="IPR039223">
    <property type="entry name" value="AATF/Bfr2"/>
</dbReference>
<dbReference type="InterPro" id="IPR012617">
    <property type="entry name" value="AATF_C"/>
</dbReference>
<dbReference type="Pfam" id="PF13339">
    <property type="entry name" value="AATF-Che1"/>
    <property type="match status" value="1"/>
</dbReference>
<gene>
    <name evidence="6" type="primary">LOC115880337</name>
</gene>
<feature type="domain" description="AATF leucine zipper-containing" evidence="4">
    <location>
        <begin position="159"/>
        <end position="323"/>
    </location>
</feature>
<dbReference type="GO" id="GO:0005730">
    <property type="term" value="C:nucleolus"/>
    <property type="evidence" value="ECO:0007669"/>
    <property type="project" value="TreeGrafter"/>
</dbReference>
<comment type="similarity">
    <text evidence="1">Belongs to the AATF family.</text>
</comment>
<protein>
    <submittedName>
        <fullName evidence="6">Protein AATF</fullName>
    </submittedName>
</protein>
<dbReference type="InParanoid" id="A0A6J2XRD0"/>
<feature type="compositionally biased region" description="Acidic residues" evidence="2">
    <location>
        <begin position="258"/>
        <end position="286"/>
    </location>
</feature>
<evidence type="ECO:0000256" key="2">
    <source>
        <dbReference type="SAM" id="MobiDB-lite"/>
    </source>
</evidence>
<dbReference type="PANTHER" id="PTHR15565:SF0">
    <property type="entry name" value="PROTEIN AATF"/>
    <property type="match status" value="1"/>
</dbReference>
<dbReference type="GeneID" id="115880337"/>
<dbReference type="RefSeq" id="XP_030753400.1">
    <property type="nucleotide sequence ID" value="XM_030897540.1"/>
</dbReference>
<dbReference type="Pfam" id="PF08164">
    <property type="entry name" value="TRAUB"/>
    <property type="match status" value="1"/>
</dbReference>
<feature type="compositionally biased region" description="Basic and acidic residues" evidence="2">
    <location>
        <begin position="248"/>
        <end position="257"/>
    </location>
</feature>
<dbReference type="PANTHER" id="PTHR15565">
    <property type="entry name" value="AATF PROTEIN APOPTOSIS ANTAGONIZING TRANSCRIPTION FACTOR"/>
    <property type="match status" value="1"/>
</dbReference>
<feature type="compositionally biased region" description="Acidic residues" evidence="2">
    <location>
        <begin position="90"/>
        <end position="103"/>
    </location>
</feature>
<evidence type="ECO:0000256" key="1">
    <source>
        <dbReference type="ARBA" id="ARBA00008966"/>
    </source>
</evidence>
<evidence type="ECO:0000259" key="3">
    <source>
        <dbReference type="Pfam" id="PF08164"/>
    </source>
</evidence>
<organism evidence="5 6">
    <name type="scientific">Sitophilus oryzae</name>
    <name type="common">Rice weevil</name>
    <name type="synonym">Curculio oryzae</name>
    <dbReference type="NCBI Taxonomy" id="7048"/>
    <lineage>
        <taxon>Eukaryota</taxon>
        <taxon>Metazoa</taxon>
        <taxon>Ecdysozoa</taxon>
        <taxon>Arthropoda</taxon>
        <taxon>Hexapoda</taxon>
        <taxon>Insecta</taxon>
        <taxon>Pterygota</taxon>
        <taxon>Neoptera</taxon>
        <taxon>Endopterygota</taxon>
        <taxon>Coleoptera</taxon>
        <taxon>Polyphaga</taxon>
        <taxon>Cucujiformia</taxon>
        <taxon>Curculionidae</taxon>
        <taxon>Dryophthorinae</taxon>
        <taxon>Sitophilus</taxon>
    </lineage>
</organism>
<feature type="compositionally biased region" description="Acidic residues" evidence="2">
    <location>
        <begin position="112"/>
        <end position="142"/>
    </location>
</feature>
<dbReference type="AlphaFoldDB" id="A0A6J2XRD0"/>
<dbReference type="KEGG" id="soy:115880337"/>
<dbReference type="GO" id="GO:0006357">
    <property type="term" value="P:regulation of transcription by RNA polymerase II"/>
    <property type="evidence" value="ECO:0007669"/>
    <property type="project" value="TreeGrafter"/>
</dbReference>
<dbReference type="InterPro" id="IPR025160">
    <property type="entry name" value="AATF"/>
</dbReference>
<feature type="domain" description="Apoptosis-antagonizing transcription factor C-terminal" evidence="3">
    <location>
        <begin position="398"/>
        <end position="480"/>
    </location>
</feature>
<evidence type="ECO:0000313" key="6">
    <source>
        <dbReference type="RefSeq" id="XP_030753400.1"/>
    </source>
</evidence>
<feature type="region of interest" description="Disordered" evidence="2">
    <location>
        <begin position="19"/>
        <end position="49"/>
    </location>
</feature>
<reference evidence="6" key="1">
    <citation type="submission" date="2025-08" db="UniProtKB">
        <authorList>
            <consortium name="RefSeq"/>
        </authorList>
    </citation>
    <scope>IDENTIFICATION</scope>
    <source>
        <tissue evidence="6">Gonads</tissue>
    </source>
</reference>
<sequence>MSNKRSNETLASKIAGILSAAPTQFNPDDDHIDDTSAKLTNFDDYSDDESEEILSKFRKQNIDLLGDIDQKYAGKKSNRKSLKESSDEYSASEEWDTEDDVAEEDGKQINSDSEEEDSQQESENSDDEENGTESDGSEVASDADENFQHIKETNESQQVKKGVSVRNQMKIWESLLEARIQLQKCLSAANKLPQGEYYRDMIKESDLEMDFKSKIVDTKKNVENVLDKLLLLQKIVIKKYPETKKLGKDNQKEHIKEDDDDDEDIPSDTDEEINENESESETDDDSEPKKKKRKFNDFEVDIAEMHEKYKSYRNETIEKWNAKTRLSITKNAGQVHSVLNQIDHILNDKAKLRKRTQLKRTEFKILGEEEKELNNEDSENARQPEEYNTEIFDDSDFYHQLLRELIEVKSADITDPVQLGRQWIQLQNLRNKMKRKIDTKATKGRKIRYTVHSKLVNFMAPLYQETWTDEAKNELYSSLFGKIKLKNS</sequence>
<evidence type="ECO:0000313" key="5">
    <source>
        <dbReference type="Proteomes" id="UP000504635"/>
    </source>
</evidence>
<dbReference type="FunCoup" id="A0A6J2XRD0">
    <property type="interactions" value="2007"/>
</dbReference>